<comment type="caution">
    <text evidence="2">The sequence shown here is derived from an EMBL/GenBank/DDBJ whole genome shotgun (WGS) entry which is preliminary data.</text>
</comment>
<gene>
    <name evidence="2" type="ORF">FNF27_03746</name>
</gene>
<evidence type="ECO:0000313" key="3">
    <source>
        <dbReference type="Proteomes" id="UP000322899"/>
    </source>
</evidence>
<protein>
    <submittedName>
        <fullName evidence="2">Uncharacterized protein</fullName>
    </submittedName>
</protein>
<dbReference type="EMBL" id="VLTO01000019">
    <property type="protein sequence ID" value="KAA0174851.1"/>
    <property type="molecule type" value="Genomic_DNA"/>
</dbReference>
<dbReference type="AlphaFoldDB" id="A0A5A8EGA3"/>
<dbReference type="Proteomes" id="UP000322899">
    <property type="component" value="Unassembled WGS sequence"/>
</dbReference>
<reference evidence="2 3" key="1">
    <citation type="submission" date="2019-07" db="EMBL/GenBank/DDBJ databases">
        <title>Genomes of Cafeteria roenbergensis.</title>
        <authorList>
            <person name="Fischer M.G."/>
            <person name="Hackl T."/>
            <person name="Roman M."/>
        </authorList>
    </citation>
    <scope>NUCLEOTIDE SEQUENCE [LARGE SCALE GENOMIC DNA]</scope>
    <source>
        <strain evidence="2 3">E4-10P</strain>
    </source>
</reference>
<name>A0A5A8EGA3_CAFRO</name>
<accession>A0A5A8EGA3</accession>
<evidence type="ECO:0000313" key="2">
    <source>
        <dbReference type="EMBL" id="KAA0174851.1"/>
    </source>
</evidence>
<evidence type="ECO:0000256" key="1">
    <source>
        <dbReference type="SAM" id="MobiDB-lite"/>
    </source>
</evidence>
<feature type="compositionally biased region" description="Low complexity" evidence="1">
    <location>
        <begin position="55"/>
        <end position="80"/>
    </location>
</feature>
<organism evidence="2 3">
    <name type="scientific">Cafeteria roenbergensis</name>
    <name type="common">Marine flagellate</name>
    <dbReference type="NCBI Taxonomy" id="33653"/>
    <lineage>
        <taxon>Eukaryota</taxon>
        <taxon>Sar</taxon>
        <taxon>Stramenopiles</taxon>
        <taxon>Bigyra</taxon>
        <taxon>Opalozoa</taxon>
        <taxon>Bicosoecida</taxon>
        <taxon>Cafeteriaceae</taxon>
        <taxon>Cafeteria</taxon>
    </lineage>
</organism>
<proteinExistence type="predicted"/>
<feature type="region of interest" description="Disordered" evidence="1">
    <location>
        <begin position="28"/>
        <end position="86"/>
    </location>
</feature>
<sequence length="111" mass="11519">MTLPSRGARSAAEIARSSDSRRFFAIDRQSLQSSAPNARLRPQAAQHSPVRDMADAAAPKAEAPAAAAAAAAAAAPADKPTPVLKEGGDEVMADCMASLSGKLFRKVVRYV</sequence>